<evidence type="ECO:0000313" key="4">
    <source>
        <dbReference type="EMBL" id="TWI88826.1"/>
    </source>
</evidence>
<dbReference type="Pfam" id="PF00589">
    <property type="entry name" value="Phage_integrase"/>
    <property type="match status" value="1"/>
</dbReference>
<proteinExistence type="predicted"/>
<dbReference type="InterPro" id="IPR025269">
    <property type="entry name" value="SAM-like_dom"/>
</dbReference>
<name>A0A562T6V9_CHIJA</name>
<reference evidence="4 5" key="1">
    <citation type="journal article" date="2013" name="Stand. Genomic Sci.">
        <title>Genomic Encyclopedia of Type Strains, Phase I: The one thousand microbial genomes (KMG-I) project.</title>
        <authorList>
            <person name="Kyrpides N.C."/>
            <person name="Woyke T."/>
            <person name="Eisen J.A."/>
            <person name="Garrity G."/>
            <person name="Lilburn T.G."/>
            <person name="Beck B.J."/>
            <person name="Whitman W.B."/>
            <person name="Hugenholtz P."/>
            <person name="Klenk H.P."/>
        </authorList>
    </citation>
    <scope>NUCLEOTIDE SEQUENCE [LARGE SCALE GENOMIC DNA]</scope>
    <source>
        <strain evidence="4 5">DSM 13484</strain>
    </source>
</reference>
<dbReference type="InterPro" id="IPR002104">
    <property type="entry name" value="Integrase_catalytic"/>
</dbReference>
<dbReference type="InterPro" id="IPR013762">
    <property type="entry name" value="Integrase-like_cat_sf"/>
</dbReference>
<dbReference type="SUPFAM" id="SSF56349">
    <property type="entry name" value="DNA breaking-rejoining enzymes"/>
    <property type="match status" value="1"/>
</dbReference>
<organism evidence="4 5">
    <name type="scientific">Chitinophaga japonensis</name>
    <name type="common">Flexibacter japonensis</name>
    <dbReference type="NCBI Taxonomy" id="104662"/>
    <lineage>
        <taxon>Bacteria</taxon>
        <taxon>Pseudomonadati</taxon>
        <taxon>Bacteroidota</taxon>
        <taxon>Chitinophagia</taxon>
        <taxon>Chitinophagales</taxon>
        <taxon>Chitinophagaceae</taxon>
        <taxon>Chitinophaga</taxon>
    </lineage>
</organism>
<dbReference type="Gene3D" id="1.10.150.130">
    <property type="match status" value="1"/>
</dbReference>
<evidence type="ECO:0000256" key="1">
    <source>
        <dbReference type="ARBA" id="ARBA00023125"/>
    </source>
</evidence>
<dbReference type="GO" id="GO:0006310">
    <property type="term" value="P:DNA recombination"/>
    <property type="evidence" value="ECO:0007669"/>
    <property type="project" value="UniProtKB-KW"/>
</dbReference>
<dbReference type="CDD" id="cd01185">
    <property type="entry name" value="INTN1_C_like"/>
    <property type="match status" value="1"/>
</dbReference>
<dbReference type="GO" id="GO:0015074">
    <property type="term" value="P:DNA integration"/>
    <property type="evidence" value="ECO:0007669"/>
    <property type="project" value="InterPro"/>
</dbReference>
<dbReference type="PROSITE" id="PS51898">
    <property type="entry name" value="TYR_RECOMBINASE"/>
    <property type="match status" value="1"/>
</dbReference>
<dbReference type="Pfam" id="PF13102">
    <property type="entry name" value="Phage_int_SAM_5"/>
    <property type="match status" value="1"/>
</dbReference>
<protein>
    <submittedName>
        <fullName evidence="4">Site-specific recombinase XerD</fullName>
    </submittedName>
</protein>
<dbReference type="InterPro" id="IPR011010">
    <property type="entry name" value="DNA_brk_join_enz"/>
</dbReference>
<comment type="caution">
    <text evidence="4">The sequence shown here is derived from an EMBL/GenBank/DDBJ whole genome shotgun (WGS) entry which is preliminary data.</text>
</comment>
<dbReference type="InterPro" id="IPR050090">
    <property type="entry name" value="Tyrosine_recombinase_XerCD"/>
</dbReference>
<sequence length="367" mass="42651">MTVVITPRISRDQSKIFYSFEWGKKAGQRIASGVFIYAHPTGTVQKKHNKEALKLLEVKRAQFTLDALSVGTDFLPSHRQKCNFLDFYKEYVDRNRQLGNRHLECSYKLFKKFVQSDYISPKDVTEELSADFQKYLLLHFNGETPSNYFARYKKVLKLATRQGYFKISPCQDLPVKANKNRRRKNNLEAGEYTQLLHTPALNNEVRDAFIFCCYTGLRWCDIKSLSWANIRENSMVINIMQRKTSVEHYITLHSIAKEIHLTRRERLNGPDNHRKVFDLPTANGANKILGTWCETAGIEKHITWNCARLSFSILLQDANVDAATVALLLGHTSSKYVNETYKRYRPKNQEMEIQKLPPGWQEDPFLT</sequence>
<dbReference type="InterPro" id="IPR010998">
    <property type="entry name" value="Integrase_recombinase_N"/>
</dbReference>
<dbReference type="PANTHER" id="PTHR30349">
    <property type="entry name" value="PHAGE INTEGRASE-RELATED"/>
    <property type="match status" value="1"/>
</dbReference>
<keyword evidence="1" id="KW-0238">DNA-binding</keyword>
<dbReference type="RefSeq" id="WP_145714687.1">
    <property type="nucleotide sequence ID" value="NZ_BAAAFY010000001.1"/>
</dbReference>
<dbReference type="Gene3D" id="1.10.443.10">
    <property type="entry name" value="Intergrase catalytic core"/>
    <property type="match status" value="1"/>
</dbReference>
<dbReference type="OrthoDB" id="9806835at2"/>
<evidence type="ECO:0000313" key="5">
    <source>
        <dbReference type="Proteomes" id="UP000316778"/>
    </source>
</evidence>
<accession>A0A562T6V9</accession>
<gene>
    <name evidence="4" type="ORF">LX66_2912</name>
</gene>
<dbReference type="AlphaFoldDB" id="A0A562T6V9"/>
<dbReference type="Proteomes" id="UP000316778">
    <property type="component" value="Unassembled WGS sequence"/>
</dbReference>
<feature type="domain" description="Tyr recombinase" evidence="3">
    <location>
        <begin position="182"/>
        <end position="357"/>
    </location>
</feature>
<evidence type="ECO:0000256" key="2">
    <source>
        <dbReference type="ARBA" id="ARBA00023172"/>
    </source>
</evidence>
<keyword evidence="2" id="KW-0233">DNA recombination</keyword>
<dbReference type="EMBL" id="VLLG01000003">
    <property type="protein sequence ID" value="TWI88826.1"/>
    <property type="molecule type" value="Genomic_DNA"/>
</dbReference>
<evidence type="ECO:0000259" key="3">
    <source>
        <dbReference type="PROSITE" id="PS51898"/>
    </source>
</evidence>
<dbReference type="GO" id="GO:0003677">
    <property type="term" value="F:DNA binding"/>
    <property type="evidence" value="ECO:0007669"/>
    <property type="project" value="UniProtKB-KW"/>
</dbReference>
<keyword evidence="5" id="KW-1185">Reference proteome</keyword>